<feature type="signal peptide" evidence="1">
    <location>
        <begin position="1"/>
        <end position="26"/>
    </location>
</feature>
<evidence type="ECO:0000313" key="2">
    <source>
        <dbReference type="EMBL" id="SFF91543.1"/>
    </source>
</evidence>
<evidence type="ECO:0000256" key="1">
    <source>
        <dbReference type="SAM" id="SignalP"/>
    </source>
</evidence>
<name>A0A1I2MJ95_9ACTN</name>
<evidence type="ECO:0008006" key="4">
    <source>
        <dbReference type="Google" id="ProtNLM"/>
    </source>
</evidence>
<dbReference type="EMBL" id="FONG01000037">
    <property type="protein sequence ID" value="SFF91543.1"/>
    <property type="molecule type" value="Genomic_DNA"/>
</dbReference>
<accession>A0A1I2MJ95</accession>
<proteinExistence type="predicted"/>
<evidence type="ECO:0000313" key="3">
    <source>
        <dbReference type="Proteomes" id="UP000199323"/>
    </source>
</evidence>
<gene>
    <name evidence="2" type="ORF">SAMN05216251_13716</name>
</gene>
<dbReference type="STRING" id="380248.SAMN05216251_13716"/>
<protein>
    <recommendedName>
        <fullName evidence="4">SH3 domain-containing protein</fullName>
    </recommendedName>
</protein>
<feature type="chain" id="PRO_5039517353" description="SH3 domain-containing protein" evidence="1">
    <location>
        <begin position="27"/>
        <end position="126"/>
    </location>
</feature>
<dbReference type="Proteomes" id="UP000199323">
    <property type="component" value="Unassembled WGS sequence"/>
</dbReference>
<dbReference type="AlphaFoldDB" id="A0A1I2MJ95"/>
<organism evidence="2 3">
    <name type="scientific">Actinacidiphila alni</name>
    <dbReference type="NCBI Taxonomy" id="380248"/>
    <lineage>
        <taxon>Bacteria</taxon>
        <taxon>Bacillati</taxon>
        <taxon>Actinomycetota</taxon>
        <taxon>Actinomycetes</taxon>
        <taxon>Kitasatosporales</taxon>
        <taxon>Streptomycetaceae</taxon>
        <taxon>Actinacidiphila</taxon>
    </lineage>
</organism>
<sequence>MIKAIKMGLFSAVLTGSMLGIAQAPATATTATPLACTHPSWYNADGSKAYGNQDVIPIHDGPSADCTVIFRTAGPKEFTLHCYVLNDVGHSWTHVAVNTAATTVLGWVYDPYLDGGGSFEPCGGAR</sequence>
<keyword evidence="1" id="KW-0732">Signal</keyword>
<keyword evidence="3" id="KW-1185">Reference proteome</keyword>
<reference evidence="2 3" key="1">
    <citation type="submission" date="2016-10" db="EMBL/GenBank/DDBJ databases">
        <authorList>
            <person name="de Groot N.N."/>
        </authorList>
    </citation>
    <scope>NUCLEOTIDE SEQUENCE [LARGE SCALE GENOMIC DNA]</scope>
    <source>
        <strain evidence="2 3">CGMCC 4.3510</strain>
    </source>
</reference>